<gene>
    <name evidence="1" type="ORF">T11_4367</name>
</gene>
<reference evidence="1 2" key="1">
    <citation type="submission" date="2015-01" db="EMBL/GenBank/DDBJ databases">
        <title>Evolution of Trichinella species and genotypes.</title>
        <authorList>
            <person name="Korhonen P.K."/>
            <person name="Edoardo P."/>
            <person name="Giuseppe L.R."/>
            <person name="Gasser R.B."/>
        </authorList>
    </citation>
    <scope>NUCLEOTIDE SEQUENCE [LARGE SCALE GENOMIC DNA]</scope>
    <source>
        <strain evidence="1">ISS1029</strain>
    </source>
</reference>
<evidence type="ECO:0000313" key="1">
    <source>
        <dbReference type="EMBL" id="KRZ14844.1"/>
    </source>
</evidence>
<sequence>MHGWQVRSTIVKGFRKVGFPKDCFENSKMLDNELLKDIEKMLRLVKTDETKAMKFANGDKDVGTTELLSSSNWEAEVFANFIDEACEERDVDAADENHSITTEKIISHKQFAAYLEKMKNFAVQK</sequence>
<accession>A0A0V1HW43</accession>
<name>A0A0V1HW43_9BILA</name>
<evidence type="ECO:0000313" key="2">
    <source>
        <dbReference type="Proteomes" id="UP000055024"/>
    </source>
</evidence>
<organism evidence="1 2">
    <name type="scientific">Trichinella zimbabwensis</name>
    <dbReference type="NCBI Taxonomy" id="268475"/>
    <lineage>
        <taxon>Eukaryota</taxon>
        <taxon>Metazoa</taxon>
        <taxon>Ecdysozoa</taxon>
        <taxon>Nematoda</taxon>
        <taxon>Enoplea</taxon>
        <taxon>Dorylaimia</taxon>
        <taxon>Trichinellida</taxon>
        <taxon>Trichinellidae</taxon>
        <taxon>Trichinella</taxon>
    </lineage>
</organism>
<dbReference type="Proteomes" id="UP000055024">
    <property type="component" value="Unassembled WGS sequence"/>
</dbReference>
<dbReference type="AlphaFoldDB" id="A0A0V1HW43"/>
<keyword evidence="2" id="KW-1185">Reference proteome</keyword>
<dbReference type="OrthoDB" id="10353431at2759"/>
<protein>
    <submittedName>
        <fullName evidence="1">Uncharacterized protein</fullName>
    </submittedName>
</protein>
<dbReference type="EMBL" id="JYDP01000021">
    <property type="protein sequence ID" value="KRZ14844.1"/>
    <property type="molecule type" value="Genomic_DNA"/>
</dbReference>
<comment type="caution">
    <text evidence="1">The sequence shown here is derived from an EMBL/GenBank/DDBJ whole genome shotgun (WGS) entry which is preliminary data.</text>
</comment>
<proteinExistence type="predicted"/>